<keyword evidence="2" id="KW-1185">Reference proteome</keyword>
<name>A0ABN1MSP3_9FLAO</name>
<protein>
    <submittedName>
        <fullName evidence="1">Uncharacterized protein</fullName>
    </submittedName>
</protein>
<accession>A0ABN1MSP3</accession>
<comment type="caution">
    <text evidence="1">The sequence shown here is derived from an EMBL/GenBank/DDBJ whole genome shotgun (WGS) entry which is preliminary data.</text>
</comment>
<organism evidence="1 2">
    <name type="scientific">Wandonia haliotis</name>
    <dbReference type="NCBI Taxonomy" id="574963"/>
    <lineage>
        <taxon>Bacteria</taxon>
        <taxon>Pseudomonadati</taxon>
        <taxon>Bacteroidota</taxon>
        <taxon>Flavobacteriia</taxon>
        <taxon>Flavobacteriales</taxon>
        <taxon>Crocinitomicaceae</taxon>
        <taxon>Wandonia</taxon>
    </lineage>
</organism>
<proteinExistence type="predicted"/>
<sequence length="69" mass="8105">MKINIKIHRERKNDNSFHNGIIEFENGLQIPFQVSDDKLKEIHYEQLLKDSQLANGQNVYQATFELTSD</sequence>
<reference evidence="1 2" key="1">
    <citation type="journal article" date="2019" name="Int. J. Syst. Evol. Microbiol.">
        <title>The Global Catalogue of Microorganisms (GCM) 10K type strain sequencing project: providing services to taxonomists for standard genome sequencing and annotation.</title>
        <authorList>
            <consortium name="The Broad Institute Genomics Platform"/>
            <consortium name="The Broad Institute Genome Sequencing Center for Infectious Disease"/>
            <person name="Wu L."/>
            <person name="Ma J."/>
        </authorList>
    </citation>
    <scope>NUCLEOTIDE SEQUENCE [LARGE SCALE GENOMIC DNA]</scope>
    <source>
        <strain evidence="1 2">JCM 16083</strain>
    </source>
</reference>
<dbReference type="EMBL" id="BAAAFH010000022">
    <property type="protein sequence ID" value="GAA0876290.1"/>
    <property type="molecule type" value="Genomic_DNA"/>
</dbReference>
<dbReference type="RefSeq" id="WP_343788807.1">
    <property type="nucleotide sequence ID" value="NZ_BAAAFH010000022.1"/>
</dbReference>
<gene>
    <name evidence="1" type="ORF">GCM10009118_27000</name>
</gene>
<dbReference type="Proteomes" id="UP001501126">
    <property type="component" value="Unassembled WGS sequence"/>
</dbReference>
<evidence type="ECO:0000313" key="2">
    <source>
        <dbReference type="Proteomes" id="UP001501126"/>
    </source>
</evidence>
<evidence type="ECO:0000313" key="1">
    <source>
        <dbReference type="EMBL" id="GAA0876290.1"/>
    </source>
</evidence>